<name>A0ABD5V4V9_9EURY</name>
<keyword evidence="1" id="KW-0813">Transport</keyword>
<evidence type="ECO:0000256" key="1">
    <source>
        <dbReference type="ARBA" id="ARBA00022448"/>
    </source>
</evidence>
<dbReference type="GO" id="GO:0005524">
    <property type="term" value="F:ATP binding"/>
    <property type="evidence" value="ECO:0007669"/>
    <property type="project" value="UniProtKB-KW"/>
</dbReference>
<feature type="domain" description="ABC transporter" evidence="5">
    <location>
        <begin position="6"/>
        <end position="238"/>
    </location>
</feature>
<evidence type="ECO:0000256" key="2">
    <source>
        <dbReference type="ARBA" id="ARBA00022741"/>
    </source>
</evidence>
<dbReference type="SMART" id="SM00382">
    <property type="entry name" value="AAA"/>
    <property type="match status" value="1"/>
</dbReference>
<dbReference type="PROSITE" id="PS00211">
    <property type="entry name" value="ABC_TRANSPORTER_1"/>
    <property type="match status" value="1"/>
</dbReference>
<dbReference type="SUPFAM" id="SSF52540">
    <property type="entry name" value="P-loop containing nucleoside triphosphate hydrolases"/>
    <property type="match status" value="1"/>
</dbReference>
<dbReference type="Pfam" id="PF00005">
    <property type="entry name" value="ABC_tran"/>
    <property type="match status" value="1"/>
</dbReference>
<proteinExistence type="predicted"/>
<dbReference type="CDD" id="cd03255">
    <property type="entry name" value="ABC_MJ0796_LolCDE_FtsE"/>
    <property type="match status" value="1"/>
</dbReference>
<evidence type="ECO:0000313" key="6">
    <source>
        <dbReference type="EMBL" id="MFC6905826.1"/>
    </source>
</evidence>
<dbReference type="AlphaFoldDB" id="A0ABD5V4V9"/>
<sequence length="242" mass="26758">MTQNLLQADDLFIRRGDQTILDGVSVTISRNSSTLIQGLSGSGKTTLFNVLGLLNPPSAGTLIIDDIDVSESSERTRARIRRETVGFVFQDFRLIDDLTARENAAVPQEHRGERDEAWLDTLFEALAITDLADQYPATLSGGEKQRVAIARALANKPDIIFADEPTGQLDPRTATQVLDLLFGLRDQMEMALVVISHDRDLARRFDRVLLLNDGELNEQPPVSDDVPAERSSAEPEHPLTLQ</sequence>
<dbReference type="InterPro" id="IPR017871">
    <property type="entry name" value="ABC_transporter-like_CS"/>
</dbReference>
<dbReference type="PROSITE" id="PS50893">
    <property type="entry name" value="ABC_TRANSPORTER_2"/>
    <property type="match status" value="1"/>
</dbReference>
<dbReference type="RefSeq" id="WP_340604356.1">
    <property type="nucleotide sequence ID" value="NZ_JBBMXV010000003.1"/>
</dbReference>
<protein>
    <submittedName>
        <fullName evidence="6">ABC transporter ATP-binding protein</fullName>
    </submittedName>
</protein>
<dbReference type="Gene3D" id="3.40.50.300">
    <property type="entry name" value="P-loop containing nucleotide triphosphate hydrolases"/>
    <property type="match status" value="1"/>
</dbReference>
<dbReference type="InterPro" id="IPR015854">
    <property type="entry name" value="ABC_transpr_LolD-like"/>
</dbReference>
<reference evidence="6 7" key="1">
    <citation type="journal article" date="2019" name="Int. J. Syst. Evol. Microbiol.">
        <title>The Global Catalogue of Microorganisms (GCM) 10K type strain sequencing project: providing services to taxonomists for standard genome sequencing and annotation.</title>
        <authorList>
            <consortium name="The Broad Institute Genomics Platform"/>
            <consortium name="The Broad Institute Genome Sequencing Center for Infectious Disease"/>
            <person name="Wu L."/>
            <person name="Ma J."/>
        </authorList>
    </citation>
    <scope>NUCLEOTIDE SEQUENCE [LARGE SCALE GENOMIC DNA]</scope>
    <source>
        <strain evidence="6 7">CGMCC 1.3240</strain>
    </source>
</reference>
<dbReference type="InterPro" id="IPR017911">
    <property type="entry name" value="MacB-like_ATP-bd"/>
</dbReference>
<dbReference type="EMBL" id="JBHSXQ010000003">
    <property type="protein sequence ID" value="MFC6905826.1"/>
    <property type="molecule type" value="Genomic_DNA"/>
</dbReference>
<dbReference type="InterPro" id="IPR003439">
    <property type="entry name" value="ABC_transporter-like_ATP-bd"/>
</dbReference>
<dbReference type="InterPro" id="IPR027417">
    <property type="entry name" value="P-loop_NTPase"/>
</dbReference>
<feature type="compositionally biased region" description="Basic and acidic residues" evidence="4">
    <location>
        <begin position="227"/>
        <end position="242"/>
    </location>
</feature>
<feature type="region of interest" description="Disordered" evidence="4">
    <location>
        <begin position="216"/>
        <end position="242"/>
    </location>
</feature>
<dbReference type="PANTHER" id="PTHR24220">
    <property type="entry name" value="IMPORT ATP-BINDING PROTEIN"/>
    <property type="match status" value="1"/>
</dbReference>
<keyword evidence="3 6" id="KW-0067">ATP-binding</keyword>
<gene>
    <name evidence="6" type="ORF">ACFQGH_11540</name>
</gene>
<keyword evidence="2" id="KW-0547">Nucleotide-binding</keyword>
<evidence type="ECO:0000256" key="4">
    <source>
        <dbReference type="SAM" id="MobiDB-lite"/>
    </source>
</evidence>
<evidence type="ECO:0000256" key="3">
    <source>
        <dbReference type="ARBA" id="ARBA00022840"/>
    </source>
</evidence>
<dbReference type="Proteomes" id="UP001596312">
    <property type="component" value="Unassembled WGS sequence"/>
</dbReference>
<organism evidence="6 7">
    <name type="scientific">Halalkalicoccus tibetensis</name>
    <dbReference type="NCBI Taxonomy" id="175632"/>
    <lineage>
        <taxon>Archaea</taxon>
        <taxon>Methanobacteriati</taxon>
        <taxon>Methanobacteriota</taxon>
        <taxon>Stenosarchaea group</taxon>
        <taxon>Halobacteria</taxon>
        <taxon>Halobacteriales</taxon>
        <taxon>Halococcaceae</taxon>
        <taxon>Halalkalicoccus</taxon>
    </lineage>
</organism>
<comment type="caution">
    <text evidence="6">The sequence shown here is derived from an EMBL/GenBank/DDBJ whole genome shotgun (WGS) entry which is preliminary data.</text>
</comment>
<dbReference type="InterPro" id="IPR003593">
    <property type="entry name" value="AAA+_ATPase"/>
</dbReference>
<keyword evidence="7" id="KW-1185">Reference proteome</keyword>
<accession>A0ABD5V4V9</accession>
<evidence type="ECO:0000313" key="7">
    <source>
        <dbReference type="Proteomes" id="UP001596312"/>
    </source>
</evidence>
<evidence type="ECO:0000259" key="5">
    <source>
        <dbReference type="PROSITE" id="PS50893"/>
    </source>
</evidence>